<name>A0A5P8PHQ5_9CAUD</name>
<dbReference type="GO" id="GO:0046655">
    <property type="term" value="P:folic acid metabolic process"/>
    <property type="evidence" value="ECO:0007669"/>
    <property type="project" value="TreeGrafter"/>
</dbReference>
<proteinExistence type="inferred from homology"/>
<dbReference type="Pfam" id="PF00186">
    <property type="entry name" value="DHFR_1"/>
    <property type="match status" value="1"/>
</dbReference>
<accession>A0A5P8PHQ5</accession>
<dbReference type="CDD" id="cd00209">
    <property type="entry name" value="DHFR"/>
    <property type="match status" value="1"/>
</dbReference>
<dbReference type="GO" id="GO:0004146">
    <property type="term" value="F:dihydrofolate reductase activity"/>
    <property type="evidence" value="ECO:0007669"/>
    <property type="project" value="UniProtKB-EC"/>
</dbReference>
<dbReference type="SUPFAM" id="SSF53597">
    <property type="entry name" value="Dihydrofolate reductase-like"/>
    <property type="match status" value="1"/>
</dbReference>
<dbReference type="GO" id="GO:0046654">
    <property type="term" value="P:tetrahydrofolate biosynthetic process"/>
    <property type="evidence" value="ECO:0007669"/>
    <property type="project" value="InterPro"/>
</dbReference>
<keyword evidence="9" id="KW-1185">Reference proteome</keyword>
<dbReference type="EMBL" id="MN095771">
    <property type="protein sequence ID" value="QFR56185.1"/>
    <property type="molecule type" value="Genomic_DNA"/>
</dbReference>
<comment type="similarity">
    <text evidence="6">Belongs to the dihydrofolate reductase family.</text>
</comment>
<evidence type="ECO:0000313" key="9">
    <source>
        <dbReference type="Proteomes" id="UP000326777"/>
    </source>
</evidence>
<dbReference type="GO" id="GO:0006730">
    <property type="term" value="P:one-carbon metabolic process"/>
    <property type="evidence" value="ECO:0007669"/>
    <property type="project" value="UniProtKB-KW"/>
</dbReference>
<evidence type="ECO:0000256" key="1">
    <source>
        <dbReference type="ARBA" id="ARBA00004903"/>
    </source>
</evidence>
<evidence type="ECO:0000259" key="7">
    <source>
        <dbReference type="PROSITE" id="PS51330"/>
    </source>
</evidence>
<dbReference type="PROSITE" id="PS51330">
    <property type="entry name" value="DHFR_2"/>
    <property type="match status" value="1"/>
</dbReference>
<sequence>MIQIVFATSTPQSSGGLDDIHFAFGFSGGLPWRRIAQDMMNFKERTASDPVIMGRKTFESLPRPLANRYNIVVTTKDPWPVAQNGTRCDHVINLDEMNHLEVKTLEQVCREIEADNGTVSIIGGKDLIIEAMKFADRIVHTVVEEYRFLPNDVQFTSAELPFRRDSSYSGWKAIETHWYDTQGDGLSPTYICETVYERTK</sequence>
<evidence type="ECO:0000256" key="5">
    <source>
        <dbReference type="ARBA" id="ARBA00023002"/>
    </source>
</evidence>
<dbReference type="InterPro" id="IPR001796">
    <property type="entry name" value="DHFR_dom"/>
</dbReference>
<feature type="domain" description="DHFR" evidence="7">
    <location>
        <begin position="1"/>
        <end position="200"/>
    </location>
</feature>
<organism evidence="8 9">
    <name type="scientific">Serratia phage Muldoon</name>
    <dbReference type="NCBI Taxonomy" id="2601678"/>
    <lineage>
        <taxon>Viruses</taxon>
        <taxon>Duplodnaviria</taxon>
        <taxon>Heunggongvirae</taxon>
        <taxon>Uroviricota</taxon>
        <taxon>Caudoviricetes</taxon>
        <taxon>Muldoonvirus</taxon>
        <taxon>Muldoonvirus muldoon</taxon>
    </lineage>
</organism>
<evidence type="ECO:0000256" key="2">
    <source>
        <dbReference type="ARBA" id="ARBA00012856"/>
    </source>
</evidence>
<protein>
    <recommendedName>
        <fullName evidence="2">dihydrofolate reductase</fullName>
        <ecNumber evidence="2">1.5.1.3</ecNumber>
    </recommendedName>
</protein>
<keyword evidence="3" id="KW-0554">One-carbon metabolism</keyword>
<evidence type="ECO:0000256" key="4">
    <source>
        <dbReference type="ARBA" id="ARBA00022857"/>
    </source>
</evidence>
<dbReference type="InterPro" id="IPR024072">
    <property type="entry name" value="DHFR-like_dom_sf"/>
</dbReference>
<keyword evidence="4" id="KW-0521">NADP</keyword>
<dbReference type="PANTHER" id="PTHR48069">
    <property type="entry name" value="DIHYDROFOLATE REDUCTASE"/>
    <property type="match status" value="1"/>
</dbReference>
<dbReference type="Gene3D" id="3.40.430.10">
    <property type="entry name" value="Dihydrofolate Reductase, subunit A"/>
    <property type="match status" value="1"/>
</dbReference>
<dbReference type="InterPro" id="IPR017925">
    <property type="entry name" value="DHFR_CS"/>
</dbReference>
<dbReference type="PANTHER" id="PTHR48069:SF3">
    <property type="entry name" value="DIHYDROFOLATE REDUCTASE"/>
    <property type="match status" value="1"/>
</dbReference>
<dbReference type="SMR" id="A0A5P8PHQ5"/>
<evidence type="ECO:0000313" key="8">
    <source>
        <dbReference type="EMBL" id="QFR56185.1"/>
    </source>
</evidence>
<dbReference type="GO" id="GO:0050661">
    <property type="term" value="F:NADP binding"/>
    <property type="evidence" value="ECO:0007669"/>
    <property type="project" value="InterPro"/>
</dbReference>
<dbReference type="Proteomes" id="UP000326777">
    <property type="component" value="Genome"/>
</dbReference>
<dbReference type="EC" id="1.5.1.3" evidence="2"/>
<evidence type="ECO:0000256" key="6">
    <source>
        <dbReference type="RuleBase" id="RU004474"/>
    </source>
</evidence>
<dbReference type="InterPro" id="IPR012259">
    <property type="entry name" value="DHFR"/>
</dbReference>
<keyword evidence="5" id="KW-0560">Oxidoreductase</keyword>
<dbReference type="PRINTS" id="PR00070">
    <property type="entry name" value="DHFR"/>
</dbReference>
<gene>
    <name evidence="8" type="ORF">CPT_Muldoon_234</name>
</gene>
<dbReference type="PROSITE" id="PS00075">
    <property type="entry name" value="DHFR_1"/>
    <property type="match status" value="1"/>
</dbReference>
<dbReference type="GO" id="GO:0046452">
    <property type="term" value="P:dihydrofolate metabolic process"/>
    <property type="evidence" value="ECO:0007669"/>
    <property type="project" value="TreeGrafter"/>
</dbReference>
<comment type="pathway">
    <text evidence="1">Cofactor biosynthesis; tetrahydrofolate biosynthesis; 5,6,7,8-tetrahydrofolate from 7,8-dihydrofolate: step 1/1.</text>
</comment>
<evidence type="ECO:0000256" key="3">
    <source>
        <dbReference type="ARBA" id="ARBA00022563"/>
    </source>
</evidence>
<reference evidence="9" key="1">
    <citation type="submission" date="2019-06" db="EMBL/GenBank/DDBJ databases">
        <title>Complete genome sequence of Serratia marcescens phage Muldoon.</title>
        <authorList>
            <person name="Campbell S."/>
            <person name="Atkinson C."/>
            <person name="Moreland R."/>
            <person name="Liu M."/>
            <person name="Ramsey J."/>
            <person name="Leavitt J."/>
        </authorList>
    </citation>
    <scope>NUCLEOTIDE SEQUENCE [LARGE SCALE GENOMIC DNA]</scope>
</reference>